<proteinExistence type="inferred from homology"/>
<dbReference type="Proteomes" id="UP000783686">
    <property type="component" value="Unassembled WGS sequence"/>
</dbReference>
<dbReference type="InterPro" id="IPR001353">
    <property type="entry name" value="Proteasome_sua/b"/>
</dbReference>
<dbReference type="InterPro" id="IPR029055">
    <property type="entry name" value="Ntn_hydrolases_N"/>
</dbReference>
<dbReference type="Proteomes" id="UP000614601">
    <property type="component" value="Unassembled WGS sequence"/>
</dbReference>
<dbReference type="EMBL" id="CAJFDH010000001">
    <property type="protein sequence ID" value="CAD5207288.1"/>
    <property type="molecule type" value="Genomic_DNA"/>
</dbReference>
<comment type="function">
    <text evidence="3">Non-catalytic component of the proteasome.</text>
</comment>
<protein>
    <recommendedName>
        <fullName evidence="3">Proteasome subunit beta</fullName>
    </recommendedName>
</protein>
<organism evidence="4 5">
    <name type="scientific">Bursaphelenchus okinawaensis</name>
    <dbReference type="NCBI Taxonomy" id="465554"/>
    <lineage>
        <taxon>Eukaryota</taxon>
        <taxon>Metazoa</taxon>
        <taxon>Ecdysozoa</taxon>
        <taxon>Nematoda</taxon>
        <taxon>Chromadorea</taxon>
        <taxon>Rhabditida</taxon>
        <taxon>Tylenchina</taxon>
        <taxon>Tylenchomorpha</taxon>
        <taxon>Aphelenchoidea</taxon>
        <taxon>Aphelenchoididae</taxon>
        <taxon>Bursaphelenchus</taxon>
    </lineage>
</organism>
<name>A0A811JV43_9BILA</name>
<evidence type="ECO:0000256" key="3">
    <source>
        <dbReference type="PIRNR" id="PIRNR001213"/>
    </source>
</evidence>
<dbReference type="SUPFAM" id="SSF56235">
    <property type="entry name" value="N-terminal nucleophile aminohydrolases (Ntn hydrolases)"/>
    <property type="match status" value="1"/>
</dbReference>
<dbReference type="OrthoDB" id="7854943at2759"/>
<gene>
    <name evidence="4" type="ORF">BOKJ2_LOCUS1972</name>
</gene>
<comment type="subunit">
    <text evidence="2">The 26S proteasome consists of a 20S proteasome core and two 19S regulatory subunits. The 20S proteasome core is composed of 28 subunits that are arranged in four stacked rings, resulting in a barrel-shaped structure. The two end rings are each formed by seven alpha subunits, and the two central rings are each formed by seven beta subunits. The catalytic chamber with the active sites is on the inside of the barrel.</text>
</comment>
<dbReference type="PANTHER" id="PTHR32194:SF6">
    <property type="entry name" value="PROTEASOME SUBUNIT BETA"/>
    <property type="match status" value="1"/>
</dbReference>
<dbReference type="AlphaFoldDB" id="A0A811JV43"/>
<keyword evidence="3" id="KW-0963">Cytoplasm</keyword>
<keyword evidence="3" id="KW-0647">Proteasome</keyword>
<keyword evidence="5" id="KW-1185">Reference proteome</keyword>
<dbReference type="GO" id="GO:0051603">
    <property type="term" value="P:proteolysis involved in protein catabolic process"/>
    <property type="evidence" value="ECO:0007669"/>
    <property type="project" value="InterPro"/>
</dbReference>
<comment type="caution">
    <text evidence="4">The sequence shown here is derived from an EMBL/GenBank/DDBJ whole genome shotgun (WGS) entry which is preliminary data.</text>
</comment>
<evidence type="ECO:0000256" key="2">
    <source>
        <dbReference type="ARBA" id="ARBA00026071"/>
    </source>
</evidence>
<dbReference type="InterPro" id="IPR023333">
    <property type="entry name" value="Proteasome_suB-type"/>
</dbReference>
<comment type="similarity">
    <text evidence="3">Belongs to the peptidase T1B family.</text>
</comment>
<evidence type="ECO:0000256" key="1">
    <source>
        <dbReference type="ARBA" id="ARBA00023242"/>
    </source>
</evidence>
<dbReference type="InterPro" id="IPR016295">
    <property type="entry name" value="Proteasome_beta4"/>
</dbReference>
<evidence type="ECO:0000313" key="4">
    <source>
        <dbReference type="EMBL" id="CAD5207288.1"/>
    </source>
</evidence>
<reference evidence="4" key="1">
    <citation type="submission" date="2020-09" db="EMBL/GenBank/DDBJ databases">
        <authorList>
            <person name="Kikuchi T."/>
        </authorList>
    </citation>
    <scope>NUCLEOTIDE SEQUENCE</scope>
    <source>
        <strain evidence="4">SH1</strain>
    </source>
</reference>
<dbReference type="PIRSF" id="PIRSF001213">
    <property type="entry name" value="Psome_endopept_beta"/>
    <property type="match status" value="1"/>
</dbReference>
<comment type="subcellular location">
    <subcellularLocation>
        <location evidence="3">Cytoplasm</location>
    </subcellularLocation>
    <subcellularLocation>
        <location evidence="3">Nucleus</location>
    </subcellularLocation>
</comment>
<dbReference type="Pfam" id="PF00227">
    <property type="entry name" value="Proteasome"/>
    <property type="match status" value="1"/>
</dbReference>
<dbReference type="Gene3D" id="3.60.20.10">
    <property type="entry name" value="Glutamine Phosphoribosylpyrophosphate, subunit 1, domain 1"/>
    <property type="match status" value="1"/>
</dbReference>
<dbReference type="GO" id="GO:0019774">
    <property type="term" value="C:proteasome core complex, beta-subunit complex"/>
    <property type="evidence" value="ECO:0007669"/>
    <property type="project" value="UniProtKB-UniRule"/>
</dbReference>
<dbReference type="GO" id="GO:0005634">
    <property type="term" value="C:nucleus"/>
    <property type="evidence" value="ECO:0007669"/>
    <property type="project" value="UniProtKB-SubCell"/>
</dbReference>
<sequence length="237" mass="26882">METMDKIIPTTHTLNPTVTGTTALAVAYDGGVAIVTDRVASYGKTARYKQIPRQYRVNENVVVAFGGDHADFQWLQNVIERVEEEHKTYDRSIKVTPRGLYNYLTSLLYYRRTKMDPLWNTLIVAGMNPEPTYDELAPFIGVITQRGVAYEAKSVATGLGQMLLNESMERTIREEGKLTKDGALNLLRETVKLGYYHDCCADNEIDLSVVDKEGTHLLKPERFIGDWSLAEYNCQYE</sequence>
<dbReference type="PANTHER" id="PTHR32194">
    <property type="entry name" value="METALLOPROTEASE TLDD"/>
    <property type="match status" value="1"/>
</dbReference>
<evidence type="ECO:0000313" key="5">
    <source>
        <dbReference type="Proteomes" id="UP000614601"/>
    </source>
</evidence>
<accession>A0A811JV43</accession>
<dbReference type="GO" id="GO:0005737">
    <property type="term" value="C:cytoplasm"/>
    <property type="evidence" value="ECO:0007669"/>
    <property type="project" value="UniProtKB-SubCell"/>
</dbReference>
<keyword evidence="1 3" id="KW-0539">Nucleus</keyword>
<dbReference type="EMBL" id="CAJFCW020000001">
    <property type="protein sequence ID" value="CAG9085086.1"/>
    <property type="molecule type" value="Genomic_DNA"/>
</dbReference>